<comment type="function">
    <text evidence="5">Essential for the control of the cell cycle at the G2/M (mitosis) transition. G2/M cyclins accumulate steadily during G2 and are abruptly destroyed at mitosis.</text>
</comment>
<protein>
    <submittedName>
        <fullName evidence="12">G2/mitotic-specific cyclin S13-7 isoform X1</fullName>
    </submittedName>
</protein>
<dbReference type="InterPro" id="IPR006671">
    <property type="entry name" value="Cyclin_N"/>
</dbReference>
<evidence type="ECO:0000256" key="8">
    <source>
        <dbReference type="SAM" id="MobiDB-lite"/>
    </source>
</evidence>
<dbReference type="Proteomes" id="UP001652660">
    <property type="component" value="Chromosome 1e"/>
</dbReference>
<name>A0A6P6TSJ0_COFAR</name>
<dbReference type="InterPro" id="IPR036915">
    <property type="entry name" value="Cyclin-like_sf"/>
</dbReference>
<dbReference type="GO" id="GO:0016538">
    <property type="term" value="F:cyclin-dependent protein serine/threonine kinase regulator activity"/>
    <property type="evidence" value="ECO:0007669"/>
    <property type="project" value="InterPro"/>
</dbReference>
<evidence type="ECO:0000259" key="10">
    <source>
        <dbReference type="SMART" id="SM01332"/>
    </source>
</evidence>
<evidence type="ECO:0000259" key="9">
    <source>
        <dbReference type="SMART" id="SM00385"/>
    </source>
</evidence>
<dbReference type="InterPro" id="IPR039361">
    <property type="entry name" value="Cyclin"/>
</dbReference>
<evidence type="ECO:0000256" key="1">
    <source>
        <dbReference type="ARBA" id="ARBA00006955"/>
    </source>
</evidence>
<comment type="subunit">
    <text evidence="6">Interacts with the CDC2 and CDK2 protein kinases to form a serine/threonine kinase holoenzyme complex. The cyclin subunit imparts substrate specificity to the complex.</text>
</comment>
<sequence length="437" mass="48765">MASRAGLQEQQPRGVAAGKQKNLQPEGRNRRVLRDIGNLVPAPAVEGKPQIARPITRRYGAQLMVNGQKQAEKNNKVKPLGEAAVAQKKNKEKLKPEAVVVISSDDEEVNCKEQIPLHARRVGVVSAKKTAGKTYTSILTARSKAACALSRKPAEVIVDIDANDVNNELAAVEYVEDMYQFYKETEQEDGRVCDYIDAQPDISAKMRAILVDWLIEVHRKFELMPESLYLTVNIVDRFLSMKAVPRKELQLVGMGSMLIACKYEEIWAPEVNDFIAVSDNAYARDQLLFMEKAILGKLEWYLTVPTPYVFLARYIKASVPSDPEIEHMAYFLAELGLVNYETTIHYCPSKLAASAVYAARCTLKKTPLWTETLKHYTGYSEDQIMDCAKLLVSFHSGAAENKLKASYRKYCNPDRGAVALYPAAKTLPPQEAASLSS</sequence>
<dbReference type="InterPro" id="IPR048258">
    <property type="entry name" value="Cyclins_cyclin-box"/>
</dbReference>
<dbReference type="InterPro" id="IPR004367">
    <property type="entry name" value="Cyclin_C-dom"/>
</dbReference>
<dbReference type="PIRSF" id="PIRSF001771">
    <property type="entry name" value="Cyclin_A_B_D_E"/>
    <property type="match status" value="1"/>
</dbReference>
<reference evidence="12" key="2">
    <citation type="submission" date="2025-08" db="UniProtKB">
        <authorList>
            <consortium name="RefSeq"/>
        </authorList>
    </citation>
    <scope>IDENTIFICATION</scope>
    <source>
        <tissue evidence="12">Leaves</tissue>
    </source>
</reference>
<dbReference type="InterPro" id="IPR013763">
    <property type="entry name" value="Cyclin-like_dom"/>
</dbReference>
<evidence type="ECO:0000313" key="11">
    <source>
        <dbReference type="Proteomes" id="UP001652660"/>
    </source>
</evidence>
<dbReference type="GeneID" id="113703827"/>
<dbReference type="GO" id="GO:0051301">
    <property type="term" value="P:cell division"/>
    <property type="evidence" value="ECO:0007669"/>
    <property type="project" value="UniProtKB-KW"/>
</dbReference>
<feature type="domain" description="Cyclin C-terminal" evidence="10">
    <location>
        <begin position="305"/>
        <end position="424"/>
    </location>
</feature>
<dbReference type="RefSeq" id="XP_027081110.1">
    <property type="nucleotide sequence ID" value="XM_027225309.2"/>
</dbReference>
<accession>A0A6P6TSJ0</accession>
<keyword evidence="3 7" id="KW-0195">Cyclin</keyword>
<dbReference type="FunFam" id="1.10.472.10:FF:000032">
    <property type="entry name" value="G2/mitotic-specific cyclin-1"/>
    <property type="match status" value="1"/>
</dbReference>
<dbReference type="SUPFAM" id="SSF47954">
    <property type="entry name" value="Cyclin-like"/>
    <property type="match status" value="2"/>
</dbReference>
<organism evidence="11 12">
    <name type="scientific">Coffea arabica</name>
    <name type="common">Arabian coffee</name>
    <dbReference type="NCBI Taxonomy" id="13443"/>
    <lineage>
        <taxon>Eukaryota</taxon>
        <taxon>Viridiplantae</taxon>
        <taxon>Streptophyta</taxon>
        <taxon>Embryophyta</taxon>
        <taxon>Tracheophyta</taxon>
        <taxon>Spermatophyta</taxon>
        <taxon>Magnoliopsida</taxon>
        <taxon>eudicotyledons</taxon>
        <taxon>Gunneridae</taxon>
        <taxon>Pentapetalae</taxon>
        <taxon>asterids</taxon>
        <taxon>lamiids</taxon>
        <taxon>Gentianales</taxon>
        <taxon>Rubiaceae</taxon>
        <taxon>Ixoroideae</taxon>
        <taxon>Gardenieae complex</taxon>
        <taxon>Bertiereae - Coffeeae clade</taxon>
        <taxon>Coffeeae</taxon>
        <taxon>Coffea</taxon>
    </lineage>
</organism>
<proteinExistence type="inferred from homology"/>
<evidence type="ECO:0000256" key="7">
    <source>
        <dbReference type="RuleBase" id="RU000383"/>
    </source>
</evidence>
<keyword evidence="2" id="KW-0132">Cell division</keyword>
<keyword evidence="11" id="KW-1185">Reference proteome</keyword>
<gene>
    <name evidence="12" type="primary">LOC113703827</name>
</gene>
<evidence type="ECO:0000256" key="6">
    <source>
        <dbReference type="ARBA" id="ARBA00065123"/>
    </source>
</evidence>
<feature type="region of interest" description="Disordered" evidence="8">
    <location>
        <begin position="1"/>
        <end position="35"/>
    </location>
</feature>
<evidence type="ECO:0000256" key="4">
    <source>
        <dbReference type="ARBA" id="ARBA00023306"/>
    </source>
</evidence>
<dbReference type="CDD" id="cd20567">
    <property type="entry name" value="CYCLIN_AtCycB-like_rpt1"/>
    <property type="match status" value="1"/>
</dbReference>
<dbReference type="Pfam" id="PF00134">
    <property type="entry name" value="Cyclin_N"/>
    <property type="match status" value="1"/>
</dbReference>
<comment type="similarity">
    <text evidence="1">Belongs to the cyclin family. Cyclin AB subfamily.</text>
</comment>
<dbReference type="SMART" id="SM01332">
    <property type="entry name" value="Cyclin_C"/>
    <property type="match status" value="1"/>
</dbReference>
<evidence type="ECO:0000256" key="5">
    <source>
        <dbReference type="ARBA" id="ARBA00059307"/>
    </source>
</evidence>
<dbReference type="GO" id="GO:0044772">
    <property type="term" value="P:mitotic cell cycle phase transition"/>
    <property type="evidence" value="ECO:0007669"/>
    <property type="project" value="InterPro"/>
</dbReference>
<dbReference type="FunFam" id="1.10.472.10:FF:000154">
    <property type="entry name" value="Cyclin-B1-4"/>
    <property type="match status" value="1"/>
</dbReference>
<dbReference type="Gene3D" id="1.10.472.10">
    <property type="entry name" value="Cyclin-like"/>
    <property type="match status" value="2"/>
</dbReference>
<dbReference type="CDD" id="cd20511">
    <property type="entry name" value="CYCLIN_AtCycB-like_rpt2"/>
    <property type="match status" value="1"/>
</dbReference>
<dbReference type="OrthoDB" id="5590282at2759"/>
<evidence type="ECO:0000256" key="3">
    <source>
        <dbReference type="ARBA" id="ARBA00023127"/>
    </source>
</evidence>
<dbReference type="SMART" id="SM00385">
    <property type="entry name" value="CYCLIN"/>
    <property type="match status" value="2"/>
</dbReference>
<evidence type="ECO:0000256" key="2">
    <source>
        <dbReference type="ARBA" id="ARBA00022618"/>
    </source>
</evidence>
<dbReference type="Pfam" id="PF02984">
    <property type="entry name" value="Cyclin_C"/>
    <property type="match status" value="1"/>
</dbReference>
<feature type="domain" description="Cyclin-like" evidence="9">
    <location>
        <begin position="212"/>
        <end position="296"/>
    </location>
</feature>
<evidence type="ECO:0000313" key="12">
    <source>
        <dbReference type="RefSeq" id="XP_027081110.1"/>
    </source>
</evidence>
<dbReference type="GO" id="GO:0010332">
    <property type="term" value="P:response to gamma radiation"/>
    <property type="evidence" value="ECO:0007669"/>
    <property type="project" value="UniProtKB-ARBA"/>
</dbReference>
<dbReference type="InterPro" id="IPR046965">
    <property type="entry name" value="Cyclin_A/B-like"/>
</dbReference>
<feature type="domain" description="Cyclin-like" evidence="9">
    <location>
        <begin position="309"/>
        <end position="393"/>
    </location>
</feature>
<dbReference type="AlphaFoldDB" id="A0A6P6TSJ0"/>
<dbReference type="PANTHER" id="PTHR10177">
    <property type="entry name" value="CYCLINS"/>
    <property type="match status" value="1"/>
</dbReference>
<keyword evidence="4" id="KW-0131">Cell cycle</keyword>
<reference evidence="11" key="1">
    <citation type="journal article" date="2025" name="Foods">
        <title>Unveiling the Microbial Signatures of Arabica Coffee Cherries: Insights into Ripeness Specific Diversity, Functional Traits, and Implications for Quality and Safety.</title>
        <authorList>
            <consortium name="RefSeq"/>
            <person name="Tenea G.N."/>
            <person name="Cifuentes V."/>
            <person name="Reyes P."/>
            <person name="Cevallos-Vallejos M."/>
        </authorList>
    </citation>
    <scope>NUCLEOTIDE SEQUENCE [LARGE SCALE GENOMIC DNA]</scope>
</reference>
<dbReference type="PROSITE" id="PS00292">
    <property type="entry name" value="CYCLINS"/>
    <property type="match status" value="1"/>
</dbReference>